<dbReference type="SMART" id="SM00530">
    <property type="entry name" value="HTH_XRE"/>
    <property type="match status" value="1"/>
</dbReference>
<dbReference type="EMBL" id="FNEZ01000002">
    <property type="protein sequence ID" value="SDJ76394.1"/>
    <property type="molecule type" value="Genomic_DNA"/>
</dbReference>
<feature type="domain" description="HTH cro/C1-type" evidence="1">
    <location>
        <begin position="4"/>
        <end position="58"/>
    </location>
</feature>
<dbReference type="Pfam" id="PF01381">
    <property type="entry name" value="HTH_3"/>
    <property type="match status" value="1"/>
</dbReference>
<accession>A0A1G8WDQ6</accession>
<organism evidence="2 3">
    <name type="scientific">Flavobacterium noncentrifugens</name>
    <dbReference type="NCBI Taxonomy" id="1128970"/>
    <lineage>
        <taxon>Bacteria</taxon>
        <taxon>Pseudomonadati</taxon>
        <taxon>Bacteroidota</taxon>
        <taxon>Flavobacteriia</taxon>
        <taxon>Flavobacteriales</taxon>
        <taxon>Flavobacteriaceae</taxon>
        <taxon>Flavobacterium</taxon>
    </lineage>
</organism>
<gene>
    <name evidence="2" type="ORF">SAMN04487935_1772</name>
</gene>
<evidence type="ECO:0000313" key="2">
    <source>
        <dbReference type="EMBL" id="SDJ76394.1"/>
    </source>
</evidence>
<dbReference type="STRING" id="1128970.SAMN04487935_1772"/>
<dbReference type="SUPFAM" id="SSF47413">
    <property type="entry name" value="lambda repressor-like DNA-binding domains"/>
    <property type="match status" value="1"/>
</dbReference>
<sequence>MKMLKQAREKKGFTTRQVSEMLKIDQALISKFENGLRRPTEKQLLGLADLLEIDFETLATEWLKGKIIELANSHKFGLKAFKVAEKELFAQAKSESPSDKFQKLFDEMESLRSILVQKDKE</sequence>
<dbReference type="PROSITE" id="PS50943">
    <property type="entry name" value="HTH_CROC1"/>
    <property type="match status" value="1"/>
</dbReference>
<dbReference type="CDD" id="cd00093">
    <property type="entry name" value="HTH_XRE"/>
    <property type="match status" value="1"/>
</dbReference>
<dbReference type="RefSeq" id="WP_139171714.1">
    <property type="nucleotide sequence ID" value="NZ_BKAI01000003.1"/>
</dbReference>
<dbReference type="GO" id="GO:0003677">
    <property type="term" value="F:DNA binding"/>
    <property type="evidence" value="ECO:0007669"/>
    <property type="project" value="InterPro"/>
</dbReference>
<dbReference type="Proteomes" id="UP000199580">
    <property type="component" value="Unassembled WGS sequence"/>
</dbReference>
<dbReference type="Gene3D" id="1.10.260.40">
    <property type="entry name" value="lambda repressor-like DNA-binding domains"/>
    <property type="match status" value="1"/>
</dbReference>
<evidence type="ECO:0000259" key="1">
    <source>
        <dbReference type="PROSITE" id="PS50943"/>
    </source>
</evidence>
<evidence type="ECO:0000313" key="3">
    <source>
        <dbReference type="Proteomes" id="UP000199580"/>
    </source>
</evidence>
<dbReference type="AlphaFoldDB" id="A0A1G8WDQ6"/>
<reference evidence="2 3" key="1">
    <citation type="submission" date="2016-10" db="EMBL/GenBank/DDBJ databases">
        <authorList>
            <person name="de Groot N.N."/>
        </authorList>
    </citation>
    <scope>NUCLEOTIDE SEQUENCE [LARGE SCALE GENOMIC DNA]</scope>
    <source>
        <strain evidence="2 3">CGMCC 1.10076</strain>
    </source>
</reference>
<dbReference type="InterPro" id="IPR001387">
    <property type="entry name" value="Cro/C1-type_HTH"/>
</dbReference>
<dbReference type="InterPro" id="IPR010982">
    <property type="entry name" value="Lambda_DNA-bd_dom_sf"/>
</dbReference>
<protein>
    <submittedName>
        <fullName evidence="2">Helix-turn-helix domain-containing protein</fullName>
    </submittedName>
</protein>
<keyword evidence="3" id="KW-1185">Reference proteome</keyword>
<name>A0A1G8WDQ6_9FLAO</name>
<dbReference type="OrthoDB" id="9814400at2"/>
<proteinExistence type="predicted"/>